<evidence type="ECO:0000313" key="2">
    <source>
        <dbReference type="EMBL" id="STQ85727.1"/>
    </source>
</evidence>
<keyword evidence="5" id="KW-1185">Reference proteome</keyword>
<dbReference type="InterPro" id="IPR002481">
    <property type="entry name" value="FUR"/>
</dbReference>
<feature type="binding site" evidence="1">
    <location>
        <position position="117"/>
    </location>
    <ligand>
        <name>Zn(2+)</name>
        <dbReference type="ChEBI" id="CHEBI:29105"/>
    </ligand>
</feature>
<keyword evidence="1" id="KW-0862">Zinc</keyword>
<dbReference type="AlphaFoldDB" id="A0A099U0G1"/>
<protein>
    <submittedName>
        <fullName evidence="2">Ferric uptake regulator family</fullName>
    </submittedName>
    <submittedName>
        <fullName evidence="3">Transcriptional repressor</fullName>
    </submittedName>
</protein>
<organism evidence="2 5">
    <name type="scientific">Helicobacter muridarum</name>
    <dbReference type="NCBI Taxonomy" id="216"/>
    <lineage>
        <taxon>Bacteria</taxon>
        <taxon>Pseudomonadati</taxon>
        <taxon>Campylobacterota</taxon>
        <taxon>Epsilonproteobacteria</taxon>
        <taxon>Campylobacterales</taxon>
        <taxon>Helicobacteraceae</taxon>
        <taxon>Helicobacter</taxon>
    </lineage>
</organism>
<reference evidence="2 5" key="2">
    <citation type="submission" date="2018-06" db="EMBL/GenBank/DDBJ databases">
        <authorList>
            <consortium name="Pathogen Informatics"/>
            <person name="Doyle S."/>
        </authorList>
    </citation>
    <scope>NUCLEOTIDE SEQUENCE [LARGE SCALE GENOMIC DNA]</scope>
    <source>
        <strain evidence="2 5">NCTC12714</strain>
    </source>
</reference>
<dbReference type="Proteomes" id="UP000029922">
    <property type="component" value="Unassembled WGS sequence"/>
</dbReference>
<dbReference type="InterPro" id="IPR036390">
    <property type="entry name" value="WH_DNA-bd_sf"/>
</dbReference>
<accession>A0A099U0G1</accession>
<dbReference type="EMBL" id="UGJE01000002">
    <property type="protein sequence ID" value="STQ85727.1"/>
    <property type="molecule type" value="Genomic_DNA"/>
</dbReference>
<dbReference type="SUPFAM" id="SSF46785">
    <property type="entry name" value="Winged helix' DNA-binding domain"/>
    <property type="match status" value="1"/>
</dbReference>
<dbReference type="GO" id="GO:0003700">
    <property type="term" value="F:DNA-binding transcription factor activity"/>
    <property type="evidence" value="ECO:0007669"/>
    <property type="project" value="InterPro"/>
</dbReference>
<evidence type="ECO:0000313" key="5">
    <source>
        <dbReference type="Proteomes" id="UP000255139"/>
    </source>
</evidence>
<sequence length="119" mass="13862">MNYIAILKEHNISITDLRLDMLDILSRATKPLSLEDFDFHANKTTFYRNMELFEKEGIVTRTEINRRFFYELAEKTNAHFVCDVCHKITDFTMPEVGSYESKGRIKSLLAKGICQDCDS</sequence>
<dbReference type="GO" id="GO:0046872">
    <property type="term" value="F:metal ion binding"/>
    <property type="evidence" value="ECO:0007669"/>
    <property type="project" value="UniProtKB-KW"/>
</dbReference>
<evidence type="ECO:0000256" key="1">
    <source>
        <dbReference type="PIRSR" id="PIRSR602481-1"/>
    </source>
</evidence>
<comment type="cofactor">
    <cofactor evidence="1">
        <name>Zn(2+)</name>
        <dbReference type="ChEBI" id="CHEBI:29105"/>
    </cofactor>
    <text evidence="1">Binds 1 zinc ion per subunit.</text>
</comment>
<reference evidence="3 4" key="1">
    <citation type="journal article" date="2014" name="Genome Announc.">
        <title>Draft genome sequences of eight enterohepatic helicobacter species isolated from both laboratory and wild rodents.</title>
        <authorList>
            <person name="Sheh A."/>
            <person name="Shen Z."/>
            <person name="Fox J.G."/>
        </authorList>
    </citation>
    <scope>NUCLEOTIDE SEQUENCE [LARGE SCALE GENOMIC DNA]</scope>
    <source>
        <strain evidence="3 4">ST1</strain>
    </source>
</reference>
<dbReference type="STRING" id="216.LS73_04595"/>
<dbReference type="Proteomes" id="UP000255139">
    <property type="component" value="Unassembled WGS sequence"/>
</dbReference>
<dbReference type="EMBL" id="JRPD02000009">
    <property type="protein sequence ID" value="TLE00238.1"/>
    <property type="molecule type" value="Genomic_DNA"/>
</dbReference>
<feature type="binding site" evidence="1">
    <location>
        <position position="85"/>
    </location>
    <ligand>
        <name>Zn(2+)</name>
        <dbReference type="ChEBI" id="CHEBI:29105"/>
    </ligand>
</feature>
<gene>
    <name evidence="3" type="ORF">LS73_005390</name>
    <name evidence="2" type="ORF">NCTC12714_00514</name>
</gene>
<feature type="binding site" evidence="1">
    <location>
        <position position="82"/>
    </location>
    <ligand>
        <name>Zn(2+)</name>
        <dbReference type="ChEBI" id="CHEBI:29105"/>
    </ligand>
</feature>
<name>A0A099U0G1_9HELI</name>
<evidence type="ECO:0000313" key="4">
    <source>
        <dbReference type="Proteomes" id="UP000029922"/>
    </source>
</evidence>
<dbReference type="RefSeq" id="WP_034557881.1">
    <property type="nucleotide sequence ID" value="NZ_FZML01000004.1"/>
</dbReference>
<keyword evidence="1" id="KW-0479">Metal-binding</keyword>
<feature type="binding site" evidence="1">
    <location>
        <position position="114"/>
    </location>
    <ligand>
        <name>Zn(2+)</name>
        <dbReference type="ChEBI" id="CHEBI:29105"/>
    </ligand>
</feature>
<dbReference type="InterPro" id="IPR036388">
    <property type="entry name" value="WH-like_DNA-bd_sf"/>
</dbReference>
<evidence type="ECO:0000313" key="3">
    <source>
        <dbReference type="EMBL" id="TLE00238.1"/>
    </source>
</evidence>
<proteinExistence type="predicted"/>
<dbReference type="Pfam" id="PF01475">
    <property type="entry name" value="FUR"/>
    <property type="match status" value="1"/>
</dbReference>
<dbReference type="Gene3D" id="1.10.10.10">
    <property type="entry name" value="Winged helix-like DNA-binding domain superfamily/Winged helix DNA-binding domain"/>
    <property type="match status" value="1"/>
</dbReference>
<dbReference type="OrthoDB" id="8659436at2"/>